<evidence type="ECO:0000313" key="3">
    <source>
        <dbReference type="Proteomes" id="UP000252884"/>
    </source>
</evidence>
<dbReference type="AlphaFoldDB" id="A0A368Y1S8"/>
<proteinExistence type="predicted"/>
<keyword evidence="1" id="KW-0732">Signal</keyword>
<dbReference type="Proteomes" id="UP000252884">
    <property type="component" value="Unassembled WGS sequence"/>
</dbReference>
<dbReference type="OrthoDB" id="8890127at2"/>
<sequence>MPSCRLPFCLAASFVALSAAAQTAPASFHMVQRIDEMLVGVDAIALDVVDRDHVAGTYFLVHAQRPSPLVGYANYVVDCRMPQRIAILNSVMPSGRLEPEQPFVQPPRRSGRTDLTSLVFEPVHTMDGTALVARFSCEASGAPGRAAQIAAELAARGSPPDSRSLYCGMQPDAGRAARRVEVRYSAAENAVAVNGQWLSSGFVAGDEVVFGVGAQWRVDTRKRHARLLRDDGRQLFKGDCETRP</sequence>
<keyword evidence="3" id="KW-1185">Reference proteome</keyword>
<comment type="caution">
    <text evidence="2">The sequence shown here is derived from an EMBL/GenBank/DDBJ whole genome shotgun (WGS) entry which is preliminary data.</text>
</comment>
<reference evidence="2 3" key="1">
    <citation type="submission" date="2018-07" db="EMBL/GenBank/DDBJ databases">
        <title>Genomic Encyclopedia of Type Strains, Phase IV (KMG-IV): sequencing the most valuable type-strain genomes for metagenomic binning, comparative biology and taxonomic classification.</title>
        <authorList>
            <person name="Goeker M."/>
        </authorList>
    </citation>
    <scope>NUCLEOTIDE SEQUENCE [LARGE SCALE GENOMIC DNA]</scope>
    <source>
        <strain evidence="2 3">DSM 21634</strain>
    </source>
</reference>
<dbReference type="RefSeq" id="WP_114467372.1">
    <property type="nucleotide sequence ID" value="NZ_QPJK01000002.1"/>
</dbReference>
<evidence type="ECO:0000313" key="2">
    <source>
        <dbReference type="EMBL" id="RCW74251.1"/>
    </source>
</evidence>
<protein>
    <submittedName>
        <fullName evidence="2">Uncharacterized protein</fullName>
    </submittedName>
</protein>
<evidence type="ECO:0000256" key="1">
    <source>
        <dbReference type="SAM" id="SignalP"/>
    </source>
</evidence>
<name>A0A368Y1S8_9BURK</name>
<dbReference type="EMBL" id="QPJK01000002">
    <property type="protein sequence ID" value="RCW74251.1"/>
    <property type="molecule type" value="Genomic_DNA"/>
</dbReference>
<organism evidence="2 3">
    <name type="scientific">Pseudorhodoferax soli</name>
    <dbReference type="NCBI Taxonomy" id="545864"/>
    <lineage>
        <taxon>Bacteria</taxon>
        <taxon>Pseudomonadati</taxon>
        <taxon>Pseudomonadota</taxon>
        <taxon>Betaproteobacteria</taxon>
        <taxon>Burkholderiales</taxon>
        <taxon>Comamonadaceae</taxon>
    </lineage>
</organism>
<feature type="signal peptide" evidence="1">
    <location>
        <begin position="1"/>
        <end position="21"/>
    </location>
</feature>
<accession>A0A368Y1S8</accession>
<feature type="chain" id="PRO_5016694748" evidence="1">
    <location>
        <begin position="22"/>
        <end position="244"/>
    </location>
</feature>
<gene>
    <name evidence="2" type="ORF">DES41_102572</name>
</gene>